<organism evidence="1 2">
    <name type="scientific">Aspergillus versicolor CBS 583.65</name>
    <dbReference type="NCBI Taxonomy" id="1036611"/>
    <lineage>
        <taxon>Eukaryota</taxon>
        <taxon>Fungi</taxon>
        <taxon>Dikarya</taxon>
        <taxon>Ascomycota</taxon>
        <taxon>Pezizomycotina</taxon>
        <taxon>Eurotiomycetes</taxon>
        <taxon>Eurotiomycetidae</taxon>
        <taxon>Eurotiales</taxon>
        <taxon>Aspergillaceae</taxon>
        <taxon>Aspergillus</taxon>
        <taxon>Aspergillus subgen. Nidulantes</taxon>
    </lineage>
</organism>
<dbReference type="VEuPathDB" id="FungiDB:ASPVEDRAFT_41852"/>
<reference evidence="2" key="1">
    <citation type="journal article" date="2017" name="Genome Biol.">
        <title>Comparative genomics reveals high biological diversity and specific adaptations in the industrially and medically important fungal genus Aspergillus.</title>
        <authorList>
            <person name="de Vries R.P."/>
            <person name="Riley R."/>
            <person name="Wiebenga A."/>
            <person name="Aguilar-Osorio G."/>
            <person name="Amillis S."/>
            <person name="Uchima C.A."/>
            <person name="Anderluh G."/>
            <person name="Asadollahi M."/>
            <person name="Askin M."/>
            <person name="Barry K."/>
            <person name="Battaglia E."/>
            <person name="Bayram O."/>
            <person name="Benocci T."/>
            <person name="Braus-Stromeyer S.A."/>
            <person name="Caldana C."/>
            <person name="Canovas D."/>
            <person name="Cerqueira G.C."/>
            <person name="Chen F."/>
            <person name="Chen W."/>
            <person name="Choi C."/>
            <person name="Clum A."/>
            <person name="Dos Santos R.A."/>
            <person name="Damasio A.R."/>
            <person name="Diallinas G."/>
            <person name="Emri T."/>
            <person name="Fekete E."/>
            <person name="Flipphi M."/>
            <person name="Freyberg S."/>
            <person name="Gallo A."/>
            <person name="Gournas C."/>
            <person name="Habgood R."/>
            <person name="Hainaut M."/>
            <person name="Harispe M.L."/>
            <person name="Henrissat B."/>
            <person name="Hilden K.S."/>
            <person name="Hope R."/>
            <person name="Hossain A."/>
            <person name="Karabika E."/>
            <person name="Karaffa L."/>
            <person name="Karanyi Z."/>
            <person name="Krasevec N."/>
            <person name="Kuo A."/>
            <person name="Kusch H."/>
            <person name="LaButti K."/>
            <person name="Lagendijk E.L."/>
            <person name="Lapidus A."/>
            <person name="Levasseur A."/>
            <person name="Lindquist E."/>
            <person name="Lipzen A."/>
            <person name="Logrieco A.F."/>
            <person name="MacCabe A."/>
            <person name="Maekelae M.R."/>
            <person name="Malavazi I."/>
            <person name="Melin P."/>
            <person name="Meyer V."/>
            <person name="Mielnichuk N."/>
            <person name="Miskei M."/>
            <person name="Molnar A.P."/>
            <person name="Mule G."/>
            <person name="Ngan C.Y."/>
            <person name="Orejas M."/>
            <person name="Orosz E."/>
            <person name="Ouedraogo J.P."/>
            <person name="Overkamp K.M."/>
            <person name="Park H.-S."/>
            <person name="Perrone G."/>
            <person name="Piumi F."/>
            <person name="Punt P.J."/>
            <person name="Ram A.F."/>
            <person name="Ramon A."/>
            <person name="Rauscher S."/>
            <person name="Record E."/>
            <person name="Riano-Pachon D.M."/>
            <person name="Robert V."/>
            <person name="Roehrig J."/>
            <person name="Ruller R."/>
            <person name="Salamov A."/>
            <person name="Salih N.S."/>
            <person name="Samson R.A."/>
            <person name="Sandor E."/>
            <person name="Sanguinetti M."/>
            <person name="Schuetze T."/>
            <person name="Sepcic K."/>
            <person name="Shelest E."/>
            <person name="Sherlock G."/>
            <person name="Sophianopoulou V."/>
            <person name="Squina F.M."/>
            <person name="Sun H."/>
            <person name="Susca A."/>
            <person name="Todd R.B."/>
            <person name="Tsang A."/>
            <person name="Unkles S.E."/>
            <person name="van de Wiele N."/>
            <person name="van Rossen-Uffink D."/>
            <person name="Oliveira J.V."/>
            <person name="Vesth T.C."/>
            <person name="Visser J."/>
            <person name="Yu J.-H."/>
            <person name="Zhou M."/>
            <person name="Andersen M.R."/>
            <person name="Archer D.B."/>
            <person name="Baker S.E."/>
            <person name="Benoit I."/>
            <person name="Brakhage A.A."/>
            <person name="Braus G.H."/>
            <person name="Fischer R."/>
            <person name="Frisvad J.C."/>
            <person name="Goldman G.H."/>
            <person name="Houbraken J."/>
            <person name="Oakley B."/>
            <person name="Pocsi I."/>
            <person name="Scazzocchio C."/>
            <person name="Seiboth B."/>
            <person name="vanKuyk P.A."/>
            <person name="Wortman J."/>
            <person name="Dyer P.S."/>
            <person name="Grigoriev I.V."/>
        </authorList>
    </citation>
    <scope>NUCLEOTIDE SEQUENCE [LARGE SCALE GENOMIC DNA]</scope>
    <source>
        <strain evidence="2">CBS 583.65</strain>
    </source>
</reference>
<name>A0A1L9PLF8_ASPVE</name>
<protein>
    <submittedName>
        <fullName evidence="1">Uncharacterized protein</fullName>
    </submittedName>
</protein>
<dbReference type="AlphaFoldDB" id="A0A1L9PLF8"/>
<proteinExistence type="predicted"/>
<dbReference type="GeneID" id="63727957"/>
<evidence type="ECO:0000313" key="2">
    <source>
        <dbReference type="Proteomes" id="UP000184073"/>
    </source>
</evidence>
<sequence>MDPRQLVSLLRKQYGASNFSVDLQRDQYIIRINEGKFTESPRLTEEQIDKCRR</sequence>
<dbReference type="EMBL" id="KV878129">
    <property type="protein sequence ID" value="OJJ02354.1"/>
    <property type="molecule type" value="Genomic_DNA"/>
</dbReference>
<keyword evidence="2" id="KW-1185">Reference proteome</keyword>
<dbReference type="RefSeq" id="XP_040668116.1">
    <property type="nucleotide sequence ID" value="XM_040812446.1"/>
</dbReference>
<gene>
    <name evidence="1" type="ORF">ASPVEDRAFT_41852</name>
</gene>
<dbReference type="Proteomes" id="UP000184073">
    <property type="component" value="Unassembled WGS sequence"/>
</dbReference>
<feature type="non-terminal residue" evidence="1">
    <location>
        <position position="1"/>
    </location>
</feature>
<dbReference type="OrthoDB" id="3783539at2759"/>
<evidence type="ECO:0000313" key="1">
    <source>
        <dbReference type="EMBL" id="OJJ02354.1"/>
    </source>
</evidence>
<accession>A0A1L9PLF8</accession>